<keyword evidence="4" id="KW-1185">Reference proteome</keyword>
<evidence type="ECO:0000259" key="2">
    <source>
        <dbReference type="Pfam" id="PF00857"/>
    </source>
</evidence>
<proteinExistence type="predicted"/>
<dbReference type="InterPro" id="IPR036380">
    <property type="entry name" value="Isochorismatase-like_sf"/>
</dbReference>
<sequence length="187" mass="21241">MVMTTCCLIIIDLLNDYLDARDADQVRRLVQNTNSLISAFRRLHLPVIWVRQEFRRDLSDAFLEMRDKRIAIAIEGTPGAKLHSGLDWRSVDPTIVKKRYSAFFKTELDQMLMEFGVGELVLCGVNTHACIRTTAIDAYQRDLRVILAAECIGSYDEEHERVSLDYMNGKIAKVATVSQISRTLSAS</sequence>
<evidence type="ECO:0000256" key="1">
    <source>
        <dbReference type="ARBA" id="ARBA00022801"/>
    </source>
</evidence>
<keyword evidence="1 3" id="KW-0378">Hydrolase</keyword>
<dbReference type="InterPro" id="IPR050272">
    <property type="entry name" value="Isochorismatase-like_hydrls"/>
</dbReference>
<dbReference type="EMBL" id="CP030941">
    <property type="protein sequence ID" value="UUP19223.1"/>
    <property type="molecule type" value="Genomic_DNA"/>
</dbReference>
<dbReference type="Gene3D" id="3.40.50.850">
    <property type="entry name" value="Isochorismatase-like"/>
    <property type="match status" value="1"/>
</dbReference>
<dbReference type="CDD" id="cd00431">
    <property type="entry name" value="cysteine_hydrolases"/>
    <property type="match status" value="1"/>
</dbReference>
<gene>
    <name evidence="3" type="primary">phzD</name>
    <name evidence="3" type="ORF">NTH_03718</name>
</gene>
<dbReference type="PANTHER" id="PTHR43540">
    <property type="entry name" value="PEROXYUREIDOACRYLATE/UREIDOACRYLATE AMIDOHYDROLASE-RELATED"/>
    <property type="match status" value="1"/>
</dbReference>
<name>A0ABY5MML0_9HYPH</name>
<reference evidence="3 4" key="1">
    <citation type="submission" date="2018-07" db="EMBL/GenBank/DDBJ databases">
        <title>Genome sequence of Nitratireductor thuwali#1536.</title>
        <authorList>
            <person name="Michoud G."/>
            <person name="Merlino G."/>
            <person name="Sefrji F.O."/>
            <person name="Daffonchio D."/>
        </authorList>
    </citation>
    <scope>NUCLEOTIDE SEQUENCE [LARGE SCALE GENOMIC DNA]</scope>
    <source>
        <strain evidence="4">Nit1536</strain>
    </source>
</reference>
<evidence type="ECO:0000313" key="3">
    <source>
        <dbReference type="EMBL" id="UUP19223.1"/>
    </source>
</evidence>
<dbReference type="Pfam" id="PF00857">
    <property type="entry name" value="Isochorismatase"/>
    <property type="match status" value="1"/>
</dbReference>
<organism evidence="3 4">
    <name type="scientific">Nitratireductor thuwali</name>
    <dbReference type="NCBI Taxonomy" id="2267699"/>
    <lineage>
        <taxon>Bacteria</taxon>
        <taxon>Pseudomonadati</taxon>
        <taxon>Pseudomonadota</taxon>
        <taxon>Alphaproteobacteria</taxon>
        <taxon>Hyphomicrobiales</taxon>
        <taxon>Phyllobacteriaceae</taxon>
        <taxon>Nitratireductor</taxon>
    </lineage>
</organism>
<dbReference type="EC" id="3.3.2.1" evidence="3"/>
<dbReference type="Proteomes" id="UP001342418">
    <property type="component" value="Chromosome"/>
</dbReference>
<protein>
    <submittedName>
        <fullName evidence="3">Isochorismatase</fullName>
        <ecNumber evidence="3">3.3.2.1</ecNumber>
    </submittedName>
</protein>
<dbReference type="RefSeq" id="WP_338531398.1">
    <property type="nucleotide sequence ID" value="NZ_CP030941.1"/>
</dbReference>
<accession>A0ABY5MML0</accession>
<evidence type="ECO:0000313" key="4">
    <source>
        <dbReference type="Proteomes" id="UP001342418"/>
    </source>
</evidence>
<dbReference type="InterPro" id="IPR000868">
    <property type="entry name" value="Isochorismatase-like_dom"/>
</dbReference>
<dbReference type="PANTHER" id="PTHR43540:SF6">
    <property type="entry name" value="ISOCHORISMATASE-LIKE DOMAIN-CONTAINING PROTEIN"/>
    <property type="match status" value="1"/>
</dbReference>
<feature type="domain" description="Isochorismatase-like" evidence="2">
    <location>
        <begin position="7"/>
        <end position="178"/>
    </location>
</feature>
<dbReference type="SUPFAM" id="SSF52499">
    <property type="entry name" value="Isochorismatase-like hydrolases"/>
    <property type="match status" value="1"/>
</dbReference>
<dbReference type="GO" id="GO:0008908">
    <property type="term" value="F:isochorismatase activity"/>
    <property type="evidence" value="ECO:0007669"/>
    <property type="project" value="UniProtKB-EC"/>
</dbReference>